<sequence>MSCYLAEFRKAQSKTNSASTSFQVSPATSSNSAAESSSQLSHLVAATASAHQPFTYVPTGVIPPTKPKWLAPPSGRLKMNTDAAVNVATGVFGPQPILQNSTGDILTEWSNR</sequence>
<dbReference type="EnsemblPlants" id="evm.model.09.441">
    <property type="protein sequence ID" value="cds.evm.model.09.441"/>
    <property type="gene ID" value="evm.TU.09.441"/>
</dbReference>
<name>A0A803QG85_CANSA</name>
<proteinExistence type="predicted"/>
<organism evidence="2 3">
    <name type="scientific">Cannabis sativa</name>
    <name type="common">Hemp</name>
    <name type="synonym">Marijuana</name>
    <dbReference type="NCBI Taxonomy" id="3483"/>
    <lineage>
        <taxon>Eukaryota</taxon>
        <taxon>Viridiplantae</taxon>
        <taxon>Streptophyta</taxon>
        <taxon>Embryophyta</taxon>
        <taxon>Tracheophyta</taxon>
        <taxon>Spermatophyta</taxon>
        <taxon>Magnoliopsida</taxon>
        <taxon>eudicotyledons</taxon>
        <taxon>Gunneridae</taxon>
        <taxon>Pentapetalae</taxon>
        <taxon>rosids</taxon>
        <taxon>fabids</taxon>
        <taxon>Rosales</taxon>
        <taxon>Cannabaceae</taxon>
        <taxon>Cannabis</taxon>
    </lineage>
</organism>
<evidence type="ECO:0000313" key="2">
    <source>
        <dbReference type="EnsemblPlants" id="cds.evm.model.09.441"/>
    </source>
</evidence>
<keyword evidence="3" id="KW-1185">Reference proteome</keyword>
<reference evidence="2" key="2">
    <citation type="submission" date="2021-03" db="UniProtKB">
        <authorList>
            <consortium name="EnsemblPlants"/>
        </authorList>
    </citation>
    <scope>IDENTIFICATION</scope>
</reference>
<evidence type="ECO:0000313" key="3">
    <source>
        <dbReference type="Proteomes" id="UP000596661"/>
    </source>
</evidence>
<accession>A0A803QG85</accession>
<dbReference type="EMBL" id="UZAU01000723">
    <property type="status" value="NOT_ANNOTATED_CDS"/>
    <property type="molecule type" value="Genomic_DNA"/>
</dbReference>
<feature type="region of interest" description="Disordered" evidence="1">
    <location>
        <begin position="12"/>
        <end position="42"/>
    </location>
</feature>
<dbReference type="Proteomes" id="UP000596661">
    <property type="component" value="Chromosome 9"/>
</dbReference>
<evidence type="ECO:0000256" key="1">
    <source>
        <dbReference type="SAM" id="MobiDB-lite"/>
    </source>
</evidence>
<feature type="compositionally biased region" description="Polar residues" evidence="1">
    <location>
        <begin position="13"/>
        <end position="24"/>
    </location>
</feature>
<reference evidence="2" key="1">
    <citation type="submission" date="2018-11" db="EMBL/GenBank/DDBJ databases">
        <authorList>
            <person name="Grassa J C."/>
        </authorList>
    </citation>
    <scope>NUCLEOTIDE SEQUENCE [LARGE SCALE GENOMIC DNA]</scope>
</reference>
<feature type="compositionally biased region" description="Low complexity" evidence="1">
    <location>
        <begin position="25"/>
        <end position="41"/>
    </location>
</feature>
<protein>
    <submittedName>
        <fullName evidence="2">Uncharacterized protein</fullName>
    </submittedName>
</protein>
<dbReference type="AlphaFoldDB" id="A0A803QG85"/>
<dbReference type="Gramene" id="evm.model.09.441">
    <property type="protein sequence ID" value="cds.evm.model.09.441"/>
    <property type="gene ID" value="evm.TU.09.441"/>
</dbReference>